<evidence type="ECO:0008006" key="3">
    <source>
        <dbReference type="Google" id="ProtNLM"/>
    </source>
</evidence>
<organism evidence="1 2">
    <name type="scientific">Agarivorans gilvus</name>
    <dbReference type="NCBI Taxonomy" id="680279"/>
    <lineage>
        <taxon>Bacteria</taxon>
        <taxon>Pseudomonadati</taxon>
        <taxon>Pseudomonadota</taxon>
        <taxon>Gammaproteobacteria</taxon>
        <taxon>Alteromonadales</taxon>
        <taxon>Alteromonadaceae</taxon>
        <taxon>Agarivorans</taxon>
    </lineage>
</organism>
<name>A0ABQ1I039_9ALTE</name>
<sequence length="363" mass="41694">MDTDGKICKEQRIVEMKQLSTLSEILQASGSELQIYEMGRQVQVINKQDFYQMEIAALPYPAPIKQHARFAVCFWQKQQSNTPYIWFLQLPVDEQGFIHLGARDQFITLVIDAMGQQLNQQPSEQQQQALANNQYIYKPIEEKLAFFNAIYKRDCRLPPSEHYTAVRQYLADETRWEQWQQLALQGLADLVARLDKEGNSKLLCDALPKLPIEVTQKTLELLEHVQLDQQLSHCIAQLHQSQLEKNEELASVYLRALNGAQVSQLTKKAIILQLDAASSVHSFIAIAGRLWPHLSDPDLLKHFFEALAKQQDQQLFYQIFSDLVFIPQLRSFVLAQLRDPNNSPALQGAVAQLLQLYQAKQTH</sequence>
<evidence type="ECO:0000313" key="1">
    <source>
        <dbReference type="EMBL" id="GGB01510.1"/>
    </source>
</evidence>
<keyword evidence="2" id="KW-1185">Reference proteome</keyword>
<dbReference type="Pfam" id="PF12069">
    <property type="entry name" value="DUF3549"/>
    <property type="match status" value="1"/>
</dbReference>
<gene>
    <name evidence="1" type="ORF">GCM10007414_13390</name>
</gene>
<accession>A0ABQ1I039</accession>
<dbReference type="EMBL" id="BMDY01000006">
    <property type="protein sequence ID" value="GGB01510.1"/>
    <property type="molecule type" value="Genomic_DNA"/>
</dbReference>
<dbReference type="Proteomes" id="UP000651977">
    <property type="component" value="Unassembled WGS sequence"/>
</dbReference>
<evidence type="ECO:0000313" key="2">
    <source>
        <dbReference type="Proteomes" id="UP000651977"/>
    </source>
</evidence>
<reference evidence="2" key="1">
    <citation type="journal article" date="2019" name="Int. J. Syst. Evol. Microbiol.">
        <title>The Global Catalogue of Microorganisms (GCM) 10K type strain sequencing project: providing services to taxonomists for standard genome sequencing and annotation.</title>
        <authorList>
            <consortium name="The Broad Institute Genomics Platform"/>
            <consortium name="The Broad Institute Genome Sequencing Center for Infectious Disease"/>
            <person name="Wu L."/>
            <person name="Ma J."/>
        </authorList>
    </citation>
    <scope>NUCLEOTIDE SEQUENCE [LARGE SCALE GENOMIC DNA]</scope>
    <source>
        <strain evidence="2">CGMCC 1.10131</strain>
    </source>
</reference>
<comment type="caution">
    <text evidence="1">The sequence shown here is derived from an EMBL/GenBank/DDBJ whole genome shotgun (WGS) entry which is preliminary data.</text>
</comment>
<protein>
    <recommendedName>
        <fullName evidence="3">DUF3549 domain-containing protein</fullName>
    </recommendedName>
</protein>
<proteinExistence type="predicted"/>
<dbReference type="InterPro" id="IPR021936">
    <property type="entry name" value="DUF3549"/>
</dbReference>